<evidence type="ECO:0000256" key="3">
    <source>
        <dbReference type="ARBA" id="ARBA00022490"/>
    </source>
</evidence>
<dbReference type="InterPro" id="IPR013087">
    <property type="entry name" value="Znf_C2H2_type"/>
</dbReference>
<keyword evidence="3" id="KW-0963">Cytoplasm</keyword>
<reference evidence="13 14" key="1">
    <citation type="submission" date="2017-04" db="EMBL/GenBank/DDBJ databases">
        <title>Draft genome of the yeast Clavispora lusitaniae type strain CBS 6936.</title>
        <authorList>
            <person name="Durrens P."/>
            <person name="Klopp C."/>
            <person name="Biteau N."/>
            <person name="Fitton-Ouhabi V."/>
            <person name="Dementhon K."/>
            <person name="Accoceberry I."/>
            <person name="Sherman D.J."/>
            <person name="Noel T."/>
        </authorList>
    </citation>
    <scope>NUCLEOTIDE SEQUENCE [LARGE SCALE GENOMIC DNA]</scope>
    <source>
        <strain evidence="13 14">CBS 6936</strain>
    </source>
</reference>
<dbReference type="OMA" id="VNMLKFM"/>
<dbReference type="Pfam" id="PF12171">
    <property type="entry name" value="zf-C2H2_jaz"/>
    <property type="match status" value="1"/>
</dbReference>
<feature type="domain" description="C2H2-type" evidence="12">
    <location>
        <begin position="49"/>
        <end position="78"/>
    </location>
</feature>
<keyword evidence="6 10" id="KW-0863">Zinc-finger</keyword>
<evidence type="ECO:0000256" key="5">
    <source>
        <dbReference type="ARBA" id="ARBA00022723"/>
    </source>
</evidence>
<dbReference type="PANTHER" id="PTHR46095:SF1">
    <property type="entry name" value="ZINC FINGER PROTEIN 593"/>
    <property type="match status" value="1"/>
</dbReference>
<proteinExistence type="inferred from homology"/>
<dbReference type="GO" id="GO:0005634">
    <property type="term" value="C:nucleus"/>
    <property type="evidence" value="ECO:0007669"/>
    <property type="project" value="UniProtKB-SubCell"/>
</dbReference>
<dbReference type="PROSITE" id="PS50157">
    <property type="entry name" value="ZINC_FINGER_C2H2_2"/>
    <property type="match status" value="1"/>
</dbReference>
<evidence type="ECO:0000256" key="11">
    <source>
        <dbReference type="SAM" id="MobiDB-lite"/>
    </source>
</evidence>
<dbReference type="InterPro" id="IPR003604">
    <property type="entry name" value="Matrin/U1-like-C_Znf_C2H2"/>
</dbReference>
<dbReference type="Proteomes" id="UP000195602">
    <property type="component" value="Unassembled WGS sequence"/>
</dbReference>
<evidence type="ECO:0000313" key="14">
    <source>
        <dbReference type="Proteomes" id="UP000195602"/>
    </source>
</evidence>
<keyword evidence="7" id="KW-0862">Zinc</keyword>
<accession>A0AA91PZU4</accession>
<keyword evidence="8" id="KW-0539">Nucleus</keyword>
<evidence type="ECO:0000256" key="8">
    <source>
        <dbReference type="ARBA" id="ARBA00023242"/>
    </source>
</evidence>
<dbReference type="PANTHER" id="PTHR46095">
    <property type="entry name" value="ZINC FINGER PROTEIN 593"/>
    <property type="match status" value="1"/>
</dbReference>
<dbReference type="GO" id="GO:0005737">
    <property type="term" value="C:cytoplasm"/>
    <property type="evidence" value="ECO:0007669"/>
    <property type="project" value="UniProtKB-SubCell"/>
</dbReference>
<evidence type="ECO:0000256" key="7">
    <source>
        <dbReference type="ARBA" id="ARBA00022833"/>
    </source>
</evidence>
<dbReference type="FunFam" id="3.30.160.60:FF:000299">
    <property type="entry name" value="Zinc finger protein 593"/>
    <property type="match status" value="1"/>
</dbReference>
<dbReference type="Gene3D" id="3.30.160.60">
    <property type="entry name" value="Classic Zinc Finger"/>
    <property type="match status" value="1"/>
</dbReference>
<evidence type="ECO:0000313" key="13">
    <source>
        <dbReference type="EMBL" id="OVF08754.1"/>
    </source>
</evidence>
<dbReference type="AlphaFoldDB" id="A0AA91PZU4"/>
<name>A0AA91PZU4_CLALS</name>
<dbReference type="InterPro" id="IPR022755">
    <property type="entry name" value="Znf_C2H2_jaz"/>
</dbReference>
<dbReference type="InterPro" id="IPR036236">
    <property type="entry name" value="Znf_C2H2_sf"/>
</dbReference>
<keyword evidence="5" id="KW-0479">Metal-binding</keyword>
<dbReference type="SMART" id="SM00451">
    <property type="entry name" value="ZnF_U1"/>
    <property type="match status" value="1"/>
</dbReference>
<comment type="caution">
    <text evidence="13">The sequence shown here is derived from an EMBL/GenBank/DDBJ whole genome shotgun (WGS) entry which is preliminary data.</text>
</comment>
<evidence type="ECO:0000259" key="12">
    <source>
        <dbReference type="PROSITE" id="PS50157"/>
    </source>
</evidence>
<dbReference type="KEGG" id="clus:A9F13_07g02277"/>
<sequence>MGRYSVKRYKTKRRTRDLDLVYNDLSSKESVKALKNQPLDETKPGLGQYYCVECAKYFENQDALDRHSKGKIHKRRLKDLKQRPYTPLESEACAGYNVQKFMEAVEKYKNIEQYKNENKAELDAIKSEKKDTLDAIITGIPSTAAAGETEQDEAKQEGEVEMTD</sequence>
<keyword evidence="4" id="KW-0690">Ribosome biogenesis</keyword>
<evidence type="ECO:0000256" key="4">
    <source>
        <dbReference type="ARBA" id="ARBA00022517"/>
    </source>
</evidence>
<protein>
    <submittedName>
        <fullName evidence="13">Bud site selection protein</fullName>
    </submittedName>
</protein>
<dbReference type="PROSITE" id="PS00028">
    <property type="entry name" value="ZINC_FINGER_C2H2_1"/>
    <property type="match status" value="1"/>
</dbReference>
<organism evidence="13 14">
    <name type="scientific">Clavispora lusitaniae</name>
    <name type="common">Candida lusitaniae</name>
    <dbReference type="NCBI Taxonomy" id="36911"/>
    <lineage>
        <taxon>Eukaryota</taxon>
        <taxon>Fungi</taxon>
        <taxon>Dikarya</taxon>
        <taxon>Ascomycota</taxon>
        <taxon>Saccharomycotina</taxon>
        <taxon>Pichiomycetes</taxon>
        <taxon>Metschnikowiaceae</taxon>
        <taxon>Clavispora</taxon>
    </lineage>
</organism>
<evidence type="ECO:0000256" key="2">
    <source>
        <dbReference type="ARBA" id="ARBA00004496"/>
    </source>
</evidence>
<dbReference type="InterPro" id="IPR051879">
    <property type="entry name" value="C2H2-ZF_Maturation_Protein"/>
</dbReference>
<gene>
    <name evidence="13" type="ORF">A9F13_07g02277</name>
</gene>
<evidence type="ECO:0000256" key="1">
    <source>
        <dbReference type="ARBA" id="ARBA00004123"/>
    </source>
</evidence>
<evidence type="ECO:0000256" key="10">
    <source>
        <dbReference type="PROSITE-ProRule" id="PRU00042"/>
    </source>
</evidence>
<dbReference type="GO" id="GO:0008270">
    <property type="term" value="F:zinc ion binding"/>
    <property type="evidence" value="ECO:0007669"/>
    <property type="project" value="UniProtKB-KW"/>
</dbReference>
<dbReference type="GO" id="GO:0003676">
    <property type="term" value="F:nucleic acid binding"/>
    <property type="evidence" value="ECO:0007669"/>
    <property type="project" value="InterPro"/>
</dbReference>
<dbReference type="GO" id="GO:0000055">
    <property type="term" value="P:ribosomal large subunit export from nucleus"/>
    <property type="evidence" value="ECO:0007669"/>
    <property type="project" value="EnsemblFungi"/>
</dbReference>
<comment type="subcellular location">
    <subcellularLocation>
        <location evidence="2">Cytoplasm</location>
    </subcellularLocation>
    <subcellularLocation>
        <location evidence="1">Nucleus</location>
    </subcellularLocation>
</comment>
<dbReference type="SUPFAM" id="SSF57667">
    <property type="entry name" value="beta-beta-alpha zinc fingers"/>
    <property type="match status" value="1"/>
</dbReference>
<dbReference type="EMBL" id="LYUB02000007">
    <property type="protein sequence ID" value="OVF08754.1"/>
    <property type="molecule type" value="Genomic_DNA"/>
</dbReference>
<feature type="region of interest" description="Disordered" evidence="11">
    <location>
        <begin position="140"/>
        <end position="164"/>
    </location>
</feature>
<evidence type="ECO:0000256" key="9">
    <source>
        <dbReference type="ARBA" id="ARBA00038064"/>
    </source>
</evidence>
<comment type="similarity">
    <text evidence="9">Belongs to the ZNF593/BUD20 C2H2-type zinc-finger protein family.</text>
</comment>
<evidence type="ECO:0000256" key="6">
    <source>
        <dbReference type="ARBA" id="ARBA00022771"/>
    </source>
</evidence>
<dbReference type="GO" id="GO:0043023">
    <property type="term" value="F:ribosomal large subunit binding"/>
    <property type="evidence" value="ECO:0007669"/>
    <property type="project" value="EnsemblFungi"/>
</dbReference>
<dbReference type="GO" id="GO:0030687">
    <property type="term" value="C:preribosome, large subunit precursor"/>
    <property type="evidence" value="ECO:0007669"/>
    <property type="project" value="EnsemblFungi"/>
</dbReference>